<dbReference type="AlphaFoldDB" id="A0A3P7P2P0"/>
<dbReference type="OrthoDB" id="18740at2759"/>
<evidence type="ECO:0000313" key="1">
    <source>
        <dbReference type="EMBL" id="VDN12216.1"/>
    </source>
</evidence>
<sequence length="147" mass="16909">MSVGVNYAALDSERQRQEDLLRELRELEKEMTSPPFDKTQLPQLASNVGTLTGNVGSCWDYVDQLASLAQIHLKSAAEYHQFFHEANELESKMERQLAIAKDRQELNPGRLIYKETSRLANEIRVRYVGSWSCFPSLNNRFAHKSCF</sequence>
<gene>
    <name evidence="1" type="ORF">DILT_LOCUS8047</name>
</gene>
<organism evidence="1 2">
    <name type="scientific">Dibothriocephalus latus</name>
    <name type="common">Fish tapeworm</name>
    <name type="synonym">Diphyllobothrium latum</name>
    <dbReference type="NCBI Taxonomy" id="60516"/>
    <lineage>
        <taxon>Eukaryota</taxon>
        <taxon>Metazoa</taxon>
        <taxon>Spiralia</taxon>
        <taxon>Lophotrochozoa</taxon>
        <taxon>Platyhelminthes</taxon>
        <taxon>Cestoda</taxon>
        <taxon>Eucestoda</taxon>
        <taxon>Diphyllobothriidea</taxon>
        <taxon>Diphyllobothriidae</taxon>
        <taxon>Dibothriocephalus</taxon>
    </lineage>
</organism>
<accession>A0A3P7P2P0</accession>
<protein>
    <submittedName>
        <fullName evidence="1">Uncharacterized protein</fullName>
    </submittedName>
</protein>
<evidence type="ECO:0000313" key="2">
    <source>
        <dbReference type="Proteomes" id="UP000281553"/>
    </source>
</evidence>
<reference evidence="1 2" key="1">
    <citation type="submission" date="2018-11" db="EMBL/GenBank/DDBJ databases">
        <authorList>
            <consortium name="Pathogen Informatics"/>
        </authorList>
    </citation>
    <scope>NUCLEOTIDE SEQUENCE [LARGE SCALE GENOMIC DNA]</scope>
</reference>
<dbReference type="Gene3D" id="1.20.58.60">
    <property type="match status" value="1"/>
</dbReference>
<proteinExistence type="predicted"/>
<name>A0A3P7P2P0_DIBLA</name>
<dbReference type="EMBL" id="UYRU01053354">
    <property type="protein sequence ID" value="VDN12216.1"/>
    <property type="molecule type" value="Genomic_DNA"/>
</dbReference>
<keyword evidence="2" id="KW-1185">Reference proteome</keyword>
<dbReference type="Proteomes" id="UP000281553">
    <property type="component" value="Unassembled WGS sequence"/>
</dbReference>